<keyword evidence="6" id="KW-0547">Nucleotide-binding</keyword>
<evidence type="ECO:0000313" key="11">
    <source>
        <dbReference type="EMBL" id="MFD2612279.1"/>
    </source>
</evidence>
<reference evidence="12" key="1">
    <citation type="journal article" date="2019" name="Int. J. Syst. Evol. Microbiol.">
        <title>The Global Catalogue of Microorganisms (GCM) 10K type strain sequencing project: providing services to taxonomists for standard genome sequencing and annotation.</title>
        <authorList>
            <consortium name="The Broad Institute Genomics Platform"/>
            <consortium name="The Broad Institute Genome Sequencing Center for Infectious Disease"/>
            <person name="Wu L."/>
            <person name="Ma J."/>
        </authorList>
    </citation>
    <scope>NUCLEOTIDE SEQUENCE [LARGE SCALE GENOMIC DNA]</scope>
    <source>
        <strain evidence="12">KCTC 3950</strain>
    </source>
</reference>
<organism evidence="11 12">
    <name type="scientific">Paenibacillus gansuensis</name>
    <dbReference type="NCBI Taxonomy" id="306542"/>
    <lineage>
        <taxon>Bacteria</taxon>
        <taxon>Bacillati</taxon>
        <taxon>Bacillota</taxon>
        <taxon>Bacilli</taxon>
        <taxon>Bacillales</taxon>
        <taxon>Paenibacillaceae</taxon>
        <taxon>Paenibacillus</taxon>
    </lineage>
</organism>
<accession>A0ABW5PAY2</accession>
<dbReference type="Pfam" id="PF00005">
    <property type="entry name" value="ABC_tran"/>
    <property type="match status" value="1"/>
</dbReference>
<dbReference type="Proteomes" id="UP001597541">
    <property type="component" value="Unassembled WGS sequence"/>
</dbReference>
<dbReference type="InterPro" id="IPR050388">
    <property type="entry name" value="ABC_Ni/Peptide_Import"/>
</dbReference>
<comment type="similarity">
    <text evidence="2">Belongs to the ABC transporter superfamily.</text>
</comment>
<evidence type="ECO:0000256" key="7">
    <source>
        <dbReference type="ARBA" id="ARBA00022840"/>
    </source>
</evidence>
<gene>
    <name evidence="11" type="ORF">ACFSUF_07515</name>
</gene>
<dbReference type="SMART" id="SM00382">
    <property type="entry name" value="AAA"/>
    <property type="match status" value="1"/>
</dbReference>
<dbReference type="InterPro" id="IPR013563">
    <property type="entry name" value="Oligopep_ABC_C"/>
</dbReference>
<keyword evidence="3" id="KW-0813">Transport</keyword>
<evidence type="ECO:0000256" key="9">
    <source>
        <dbReference type="ARBA" id="ARBA00023136"/>
    </source>
</evidence>
<dbReference type="SUPFAM" id="SSF52540">
    <property type="entry name" value="P-loop containing nucleoside triphosphate hydrolases"/>
    <property type="match status" value="1"/>
</dbReference>
<dbReference type="CDD" id="cd03257">
    <property type="entry name" value="ABC_NikE_OppD_transporters"/>
    <property type="match status" value="1"/>
</dbReference>
<keyword evidence="12" id="KW-1185">Reference proteome</keyword>
<keyword evidence="5" id="KW-0997">Cell inner membrane</keyword>
<keyword evidence="7 11" id="KW-0067">ATP-binding</keyword>
<dbReference type="PANTHER" id="PTHR43297:SF14">
    <property type="entry name" value="ATPASE AAA-TYPE CORE DOMAIN-CONTAINING PROTEIN"/>
    <property type="match status" value="1"/>
</dbReference>
<evidence type="ECO:0000256" key="6">
    <source>
        <dbReference type="ARBA" id="ARBA00022741"/>
    </source>
</evidence>
<dbReference type="EMBL" id="JBHUME010000005">
    <property type="protein sequence ID" value="MFD2612279.1"/>
    <property type="molecule type" value="Genomic_DNA"/>
</dbReference>
<dbReference type="InterPro" id="IPR003593">
    <property type="entry name" value="AAA+_ATPase"/>
</dbReference>
<evidence type="ECO:0000313" key="12">
    <source>
        <dbReference type="Proteomes" id="UP001597541"/>
    </source>
</evidence>
<evidence type="ECO:0000256" key="5">
    <source>
        <dbReference type="ARBA" id="ARBA00022519"/>
    </source>
</evidence>
<dbReference type="Gene3D" id="3.40.50.300">
    <property type="entry name" value="P-loop containing nucleotide triphosphate hydrolases"/>
    <property type="match status" value="1"/>
</dbReference>
<dbReference type="Pfam" id="PF08352">
    <property type="entry name" value="oligo_HPY"/>
    <property type="match status" value="1"/>
</dbReference>
<dbReference type="PANTHER" id="PTHR43297">
    <property type="entry name" value="OLIGOPEPTIDE TRANSPORT ATP-BINDING PROTEIN APPD"/>
    <property type="match status" value="1"/>
</dbReference>
<dbReference type="InterPro" id="IPR003439">
    <property type="entry name" value="ABC_transporter-like_ATP-bd"/>
</dbReference>
<dbReference type="GO" id="GO:0005524">
    <property type="term" value="F:ATP binding"/>
    <property type="evidence" value="ECO:0007669"/>
    <property type="project" value="UniProtKB-KW"/>
</dbReference>
<keyword evidence="9" id="KW-0472">Membrane</keyword>
<keyword evidence="8" id="KW-1278">Translocase</keyword>
<dbReference type="RefSeq" id="WP_377601643.1">
    <property type="nucleotide sequence ID" value="NZ_JBHUME010000005.1"/>
</dbReference>
<dbReference type="InterPro" id="IPR027417">
    <property type="entry name" value="P-loop_NTPase"/>
</dbReference>
<evidence type="ECO:0000256" key="1">
    <source>
        <dbReference type="ARBA" id="ARBA00004202"/>
    </source>
</evidence>
<sequence>MQAANLVEIRDLSIQFPMKRGVVQAVQNVSLDIPRGKITALVGESGSGKSTLASALLRMVSSPGVIAGGSIKFDGTELLKLKKRELREYRWSQTAMVFQAAQNALNPVVRIGEQFIETYVAHKKERKEKILDKVKHLLDYVRLDPNRVLNAYPHELSGGMKQRVMIAFSLLLDPKLIILDEPTTALDVITQEYIFNILMQIHKDLGITMLLLSHDIAIVAKAADQVGVMYAGNLVEVGETCDMFAAPKHPYTSGLIKAAPSLLTEAAEPIAGSPPNMLNTPAGCKFHPRCKHAMEMCGREQPPLLSLDNQTLVACHLHSAGHGTEGGAYDIAAKVRAY</sequence>
<comment type="subcellular location">
    <subcellularLocation>
        <location evidence="1">Cell membrane</location>
        <topology evidence="1">Peripheral membrane protein</topology>
    </subcellularLocation>
</comment>
<evidence type="ECO:0000256" key="4">
    <source>
        <dbReference type="ARBA" id="ARBA00022475"/>
    </source>
</evidence>
<comment type="caution">
    <text evidence="11">The sequence shown here is derived from an EMBL/GenBank/DDBJ whole genome shotgun (WGS) entry which is preliminary data.</text>
</comment>
<evidence type="ECO:0000256" key="2">
    <source>
        <dbReference type="ARBA" id="ARBA00005417"/>
    </source>
</evidence>
<feature type="domain" description="ABC transporter" evidence="10">
    <location>
        <begin position="7"/>
        <end position="256"/>
    </location>
</feature>
<dbReference type="PROSITE" id="PS50893">
    <property type="entry name" value="ABC_TRANSPORTER_2"/>
    <property type="match status" value="1"/>
</dbReference>
<evidence type="ECO:0000259" key="10">
    <source>
        <dbReference type="PROSITE" id="PS50893"/>
    </source>
</evidence>
<keyword evidence="4" id="KW-1003">Cell membrane</keyword>
<evidence type="ECO:0000256" key="8">
    <source>
        <dbReference type="ARBA" id="ARBA00022967"/>
    </source>
</evidence>
<name>A0ABW5PAY2_9BACL</name>
<evidence type="ECO:0000256" key="3">
    <source>
        <dbReference type="ARBA" id="ARBA00022448"/>
    </source>
</evidence>
<dbReference type="NCBIfam" id="TIGR01727">
    <property type="entry name" value="oligo_HPY"/>
    <property type="match status" value="1"/>
</dbReference>
<protein>
    <submittedName>
        <fullName evidence="11">ABC transporter ATP-binding protein</fullName>
    </submittedName>
</protein>
<proteinExistence type="inferred from homology"/>